<evidence type="ECO:0000256" key="4">
    <source>
        <dbReference type="ARBA" id="ARBA00023163"/>
    </source>
</evidence>
<name>A0ABD1WSG0_9LAMI</name>
<evidence type="ECO:0000313" key="8">
    <source>
        <dbReference type="Proteomes" id="UP001604277"/>
    </source>
</evidence>
<feature type="domain" description="TF-B3" evidence="6">
    <location>
        <begin position="23"/>
        <end position="125"/>
    </location>
</feature>
<dbReference type="PANTHER" id="PTHR31140">
    <property type="entry name" value="B3 DOMAIN-CONTAINING TRANSCRIPTION FACTOR ABI3"/>
    <property type="match status" value="1"/>
</dbReference>
<dbReference type="InterPro" id="IPR003340">
    <property type="entry name" value="B3_DNA-bd"/>
</dbReference>
<dbReference type="SMART" id="SM01019">
    <property type="entry name" value="B3"/>
    <property type="match status" value="1"/>
</dbReference>
<dbReference type="GO" id="GO:0003677">
    <property type="term" value="F:DNA binding"/>
    <property type="evidence" value="ECO:0007669"/>
    <property type="project" value="UniProtKB-KW"/>
</dbReference>
<dbReference type="CDD" id="cd10017">
    <property type="entry name" value="B3_DNA"/>
    <property type="match status" value="1"/>
</dbReference>
<dbReference type="Proteomes" id="UP001604277">
    <property type="component" value="Unassembled WGS sequence"/>
</dbReference>
<keyword evidence="8" id="KW-1185">Reference proteome</keyword>
<dbReference type="SUPFAM" id="SSF101936">
    <property type="entry name" value="DNA-binding pseudobarrel domain"/>
    <property type="match status" value="1"/>
</dbReference>
<dbReference type="PANTHER" id="PTHR31140:SF73">
    <property type="entry name" value="B3 DOMAIN-CONTAINING TRANSCRIPTION FACTOR FUS3"/>
    <property type="match status" value="1"/>
</dbReference>
<evidence type="ECO:0000256" key="2">
    <source>
        <dbReference type="ARBA" id="ARBA00023015"/>
    </source>
</evidence>
<gene>
    <name evidence="7" type="ORF">Fot_06256</name>
</gene>
<evidence type="ECO:0000256" key="5">
    <source>
        <dbReference type="ARBA" id="ARBA00023242"/>
    </source>
</evidence>
<keyword evidence="4" id="KW-0804">Transcription</keyword>
<dbReference type="Gene3D" id="2.40.330.10">
    <property type="entry name" value="DNA-binding pseudobarrel domain"/>
    <property type="match status" value="1"/>
</dbReference>
<dbReference type="EMBL" id="JBFOLJ010000002">
    <property type="protein sequence ID" value="KAL2552637.1"/>
    <property type="molecule type" value="Genomic_DNA"/>
</dbReference>
<dbReference type="PROSITE" id="PS50863">
    <property type="entry name" value="B3"/>
    <property type="match status" value="1"/>
</dbReference>
<keyword evidence="3" id="KW-0238">DNA-binding</keyword>
<keyword evidence="2" id="KW-0805">Transcription regulation</keyword>
<dbReference type="InterPro" id="IPR015300">
    <property type="entry name" value="DNA-bd_pseudobarrel_sf"/>
</dbReference>
<evidence type="ECO:0000313" key="7">
    <source>
        <dbReference type="EMBL" id="KAL2552637.1"/>
    </source>
</evidence>
<accession>A0ABD1WSG0</accession>
<organism evidence="7 8">
    <name type="scientific">Forsythia ovata</name>
    <dbReference type="NCBI Taxonomy" id="205694"/>
    <lineage>
        <taxon>Eukaryota</taxon>
        <taxon>Viridiplantae</taxon>
        <taxon>Streptophyta</taxon>
        <taxon>Embryophyta</taxon>
        <taxon>Tracheophyta</taxon>
        <taxon>Spermatophyta</taxon>
        <taxon>Magnoliopsida</taxon>
        <taxon>eudicotyledons</taxon>
        <taxon>Gunneridae</taxon>
        <taxon>Pentapetalae</taxon>
        <taxon>asterids</taxon>
        <taxon>lamiids</taxon>
        <taxon>Lamiales</taxon>
        <taxon>Oleaceae</taxon>
        <taxon>Forsythieae</taxon>
        <taxon>Forsythia</taxon>
    </lineage>
</organism>
<keyword evidence="5" id="KW-0539">Nucleus</keyword>
<evidence type="ECO:0000256" key="1">
    <source>
        <dbReference type="ARBA" id="ARBA00004123"/>
    </source>
</evidence>
<dbReference type="AlphaFoldDB" id="A0ABD1WSG0"/>
<reference evidence="8" key="1">
    <citation type="submission" date="2024-07" db="EMBL/GenBank/DDBJ databases">
        <title>Two chromosome-level genome assemblies of Korean endemic species Abeliophyllum distichum and Forsythia ovata (Oleaceae).</title>
        <authorList>
            <person name="Jang H."/>
        </authorList>
    </citation>
    <scope>NUCLEOTIDE SEQUENCE [LARGE SCALE GENOMIC DNA]</scope>
</reference>
<dbReference type="GO" id="GO:0005634">
    <property type="term" value="C:nucleus"/>
    <property type="evidence" value="ECO:0007669"/>
    <property type="project" value="UniProtKB-SubCell"/>
</dbReference>
<comment type="subcellular location">
    <subcellularLocation>
        <location evidence="1">Nucleus</location>
    </subcellularLocation>
</comment>
<sequence length="131" mass="14942">MQKSSVGQTTTRVIDIARLNYLFKKQLKNSDVSTLRRIVLPKKEAEAHLPALDAKEGITINMLDMDGVHEWLLKFRFWPNNNSRMYVLECTGDFVNTHGLIPGDYILLYQTAESEKYVIEAKKAGSNPQIT</sequence>
<dbReference type="Pfam" id="PF02362">
    <property type="entry name" value="B3"/>
    <property type="match status" value="1"/>
</dbReference>
<dbReference type="InterPro" id="IPR044800">
    <property type="entry name" value="LEC2-like"/>
</dbReference>
<protein>
    <submittedName>
        <fullName evidence="7">B3 domain-containing transcription factor FUS3</fullName>
    </submittedName>
</protein>
<comment type="caution">
    <text evidence="7">The sequence shown here is derived from an EMBL/GenBank/DDBJ whole genome shotgun (WGS) entry which is preliminary data.</text>
</comment>
<evidence type="ECO:0000256" key="3">
    <source>
        <dbReference type="ARBA" id="ARBA00023125"/>
    </source>
</evidence>
<proteinExistence type="predicted"/>
<evidence type="ECO:0000259" key="6">
    <source>
        <dbReference type="PROSITE" id="PS50863"/>
    </source>
</evidence>